<accession>A0ABU2HKW1</accession>
<evidence type="ECO:0000313" key="12">
    <source>
        <dbReference type="EMBL" id="MDS1311383.1"/>
    </source>
</evidence>
<keyword evidence="7 9" id="KW-0460">Magnesium</keyword>
<feature type="domain" description="PurM-like C-terminal" evidence="11">
    <location>
        <begin position="167"/>
        <end position="335"/>
    </location>
</feature>
<feature type="binding site" evidence="9">
    <location>
        <position position="88"/>
    </location>
    <ligand>
        <name>Mg(2+)</name>
        <dbReference type="ChEBI" id="CHEBI:18420"/>
    </ligand>
</feature>
<dbReference type="InterPro" id="IPR036921">
    <property type="entry name" value="PurM-like_N_sf"/>
</dbReference>
<dbReference type="SUPFAM" id="SSF55326">
    <property type="entry name" value="PurM N-terminal domain-like"/>
    <property type="match status" value="1"/>
</dbReference>
<comment type="subunit">
    <text evidence="9">Homodimer.</text>
</comment>
<organism evidence="12 13">
    <name type="scientific">Marinobacter xiaoshiensis</name>
    <dbReference type="NCBI Taxonomy" id="3073652"/>
    <lineage>
        <taxon>Bacteria</taxon>
        <taxon>Pseudomonadati</taxon>
        <taxon>Pseudomonadota</taxon>
        <taxon>Gammaproteobacteria</taxon>
        <taxon>Pseudomonadales</taxon>
        <taxon>Marinobacteraceae</taxon>
        <taxon>Marinobacter</taxon>
    </lineage>
</organism>
<feature type="binding site" evidence="9">
    <location>
        <position position="48"/>
    </location>
    <ligand>
        <name>Mg(2+)</name>
        <dbReference type="ChEBI" id="CHEBI:18420"/>
    </ligand>
</feature>
<dbReference type="RefSeq" id="WP_310966671.1">
    <property type="nucleotide sequence ID" value="NZ_JAVMBO010000017.1"/>
</dbReference>
<gene>
    <name evidence="9 12" type="primary">selD</name>
    <name evidence="12" type="ORF">RKA07_14880</name>
</gene>
<dbReference type="NCBIfam" id="NF002098">
    <property type="entry name" value="PRK00943.1"/>
    <property type="match status" value="1"/>
</dbReference>
<evidence type="ECO:0000256" key="3">
    <source>
        <dbReference type="ARBA" id="ARBA00022723"/>
    </source>
</evidence>
<keyword evidence="8 9" id="KW-0711">Selenium</keyword>
<evidence type="ECO:0000256" key="2">
    <source>
        <dbReference type="ARBA" id="ARBA00022679"/>
    </source>
</evidence>
<reference evidence="12" key="1">
    <citation type="submission" date="2023-09" db="EMBL/GenBank/DDBJ databases">
        <title>Marinobacter sediminicola sp. nov. and Marinobacter maritimum sp. nov., isolated from marine sediment.</title>
        <authorList>
            <person name="An J."/>
        </authorList>
    </citation>
    <scope>NUCLEOTIDE SEQUENCE</scope>
    <source>
        <strain evidence="12">F60267</strain>
    </source>
</reference>
<dbReference type="Proteomes" id="UP001267407">
    <property type="component" value="Unassembled WGS sequence"/>
</dbReference>
<feature type="binding site" description="in other chain" evidence="9">
    <location>
        <position position="65"/>
    </location>
    <ligand>
        <name>ATP</name>
        <dbReference type="ChEBI" id="CHEBI:30616"/>
        <note>ligand shared between dimeric partners</note>
    </ligand>
</feature>
<sequence length="345" mass="35763">MSVRLTKFSHGAGCGCKIAPDVLDRILHAKVPERPDARLLVGNESRDDAAVADIGNGTGIISTTDFFMPVVDEPYDFGRIAAANAISDVYAMGGRPIMAIAILGWPVATLAPEIAGQVIDGARAVCAEAGITLAGGHSIDSPEPIFGLAVTGQVATNRIIRNNTAQTGDLLYLTKPLGVGILTSALKKERITPADLATAVETMATLNKAGEVFAELAGVSAMTDVTGFGLAGHLLEVCRGSNLCARINRKAVPVLPNVQRYIEEGCIPGGTYRNAAAFAGEIADMADADTLIFCDPQTSGGLLVTVAPAESPAFESRARDLGLTLMPIGELHAAGAQEQTIAISE</sequence>
<evidence type="ECO:0000259" key="10">
    <source>
        <dbReference type="Pfam" id="PF00586"/>
    </source>
</evidence>
<evidence type="ECO:0000256" key="5">
    <source>
        <dbReference type="ARBA" id="ARBA00022777"/>
    </source>
</evidence>
<dbReference type="PIRSF" id="PIRSF036407">
    <property type="entry name" value="Selenphspht_syn"/>
    <property type="match status" value="1"/>
</dbReference>
<feature type="site" description="Important for catalytic activity" evidence="9">
    <location>
        <position position="17"/>
    </location>
</feature>
<protein>
    <recommendedName>
        <fullName evidence="9">Selenide, water dikinase</fullName>
        <ecNumber evidence="9">2.7.9.3</ecNumber>
    </recommendedName>
    <alternativeName>
        <fullName evidence="9">Selenium donor protein</fullName>
    </alternativeName>
    <alternativeName>
        <fullName evidence="9">Selenophosphate synthase</fullName>
    </alternativeName>
</protein>
<dbReference type="Pfam" id="PF00586">
    <property type="entry name" value="AIRS"/>
    <property type="match status" value="1"/>
</dbReference>
<evidence type="ECO:0000256" key="1">
    <source>
        <dbReference type="ARBA" id="ARBA00008026"/>
    </source>
</evidence>
<dbReference type="NCBIfam" id="TIGR00476">
    <property type="entry name" value="selD"/>
    <property type="match status" value="1"/>
</dbReference>
<keyword evidence="4 9" id="KW-0547">Nucleotide-binding</keyword>
<keyword evidence="13" id="KW-1185">Reference proteome</keyword>
<dbReference type="InterPro" id="IPR004536">
    <property type="entry name" value="SPS/SelD"/>
</dbReference>
<keyword evidence="3 9" id="KW-0479">Metal-binding</keyword>
<comment type="catalytic activity">
    <reaction evidence="9">
        <text>hydrogenselenide + ATP + H2O = selenophosphate + AMP + phosphate + 2 H(+)</text>
        <dbReference type="Rhea" id="RHEA:18737"/>
        <dbReference type="ChEBI" id="CHEBI:15377"/>
        <dbReference type="ChEBI" id="CHEBI:15378"/>
        <dbReference type="ChEBI" id="CHEBI:16144"/>
        <dbReference type="ChEBI" id="CHEBI:29317"/>
        <dbReference type="ChEBI" id="CHEBI:30616"/>
        <dbReference type="ChEBI" id="CHEBI:43474"/>
        <dbReference type="ChEBI" id="CHEBI:456215"/>
        <dbReference type="EC" id="2.7.9.3"/>
    </reaction>
</comment>
<dbReference type="HAMAP" id="MF_00625">
    <property type="entry name" value="SelD"/>
    <property type="match status" value="1"/>
</dbReference>
<dbReference type="Gene3D" id="3.90.650.10">
    <property type="entry name" value="PurM-like C-terminal domain"/>
    <property type="match status" value="1"/>
</dbReference>
<feature type="binding site" evidence="9">
    <location>
        <begin position="136"/>
        <end position="138"/>
    </location>
    <ligand>
        <name>ATP</name>
        <dbReference type="ChEBI" id="CHEBI:30616"/>
        <note>ligand shared between dimeric partners</note>
    </ligand>
</feature>
<evidence type="ECO:0000256" key="8">
    <source>
        <dbReference type="ARBA" id="ARBA00023266"/>
    </source>
</evidence>
<keyword evidence="5 9" id="KW-0418">Kinase</keyword>
<name>A0ABU2HKW1_9GAMM</name>
<keyword evidence="2 9" id="KW-0808">Transferase</keyword>
<dbReference type="PANTHER" id="PTHR10256">
    <property type="entry name" value="SELENIDE, WATER DIKINASE"/>
    <property type="match status" value="1"/>
</dbReference>
<dbReference type="InterPro" id="IPR010918">
    <property type="entry name" value="PurM-like_C_dom"/>
</dbReference>
<comment type="similarity">
    <text evidence="1 9">Belongs to the selenophosphate synthase 1 family. Class I subfamily.</text>
</comment>
<feature type="binding site" description="in other chain" evidence="9">
    <location>
        <position position="17"/>
    </location>
    <ligand>
        <name>ATP</name>
        <dbReference type="ChEBI" id="CHEBI:30616"/>
        <note>ligand shared between dimeric partners</note>
    </ligand>
</feature>
<dbReference type="InterPro" id="IPR016188">
    <property type="entry name" value="PurM-like_N"/>
</dbReference>
<feature type="active site" evidence="9">
    <location>
        <position position="14"/>
    </location>
</feature>
<dbReference type="InterPro" id="IPR036676">
    <property type="entry name" value="PurM-like_C_sf"/>
</dbReference>
<feature type="binding site" description="in other chain" evidence="9">
    <location>
        <begin position="45"/>
        <end position="47"/>
    </location>
    <ligand>
        <name>ATP</name>
        <dbReference type="ChEBI" id="CHEBI:30616"/>
        <note>ligand shared between dimeric partners</note>
    </ligand>
</feature>
<proteinExistence type="inferred from homology"/>
<dbReference type="PANTHER" id="PTHR10256:SF0">
    <property type="entry name" value="INACTIVE SELENIDE, WATER DIKINASE-LIKE PROTEIN-RELATED"/>
    <property type="match status" value="1"/>
</dbReference>
<dbReference type="InterPro" id="IPR023061">
    <property type="entry name" value="SelD_I"/>
</dbReference>
<dbReference type="Gene3D" id="3.30.1330.10">
    <property type="entry name" value="PurM-like, N-terminal domain"/>
    <property type="match status" value="1"/>
</dbReference>
<comment type="caution">
    <text evidence="12">The sequence shown here is derived from an EMBL/GenBank/DDBJ whole genome shotgun (WGS) entry which is preliminary data.</text>
</comment>
<evidence type="ECO:0000256" key="6">
    <source>
        <dbReference type="ARBA" id="ARBA00022840"/>
    </source>
</evidence>
<dbReference type="GO" id="GO:0004756">
    <property type="term" value="F:selenide, water dikinase activity"/>
    <property type="evidence" value="ECO:0007669"/>
    <property type="project" value="UniProtKB-EC"/>
</dbReference>
<comment type="function">
    <text evidence="9">Synthesizes selenophosphate from selenide and ATP.</text>
</comment>
<feature type="domain" description="PurM-like N-terminal" evidence="10">
    <location>
        <begin position="47"/>
        <end position="154"/>
    </location>
</feature>
<comment type="cofactor">
    <cofactor evidence="9">
        <name>Mg(2+)</name>
        <dbReference type="ChEBI" id="CHEBI:18420"/>
    </cofactor>
    <text evidence="9">Binds 1 Mg(2+) ion per monomer.</text>
</comment>
<feature type="binding site" description="in other chain" evidence="9">
    <location>
        <position position="88"/>
    </location>
    <ligand>
        <name>ATP</name>
        <dbReference type="ChEBI" id="CHEBI:30616"/>
        <note>ligand shared between dimeric partners</note>
    </ligand>
</feature>
<keyword evidence="6 9" id="KW-0067">ATP-binding</keyword>
<dbReference type="EC" id="2.7.9.3" evidence="9"/>
<evidence type="ECO:0000259" key="11">
    <source>
        <dbReference type="Pfam" id="PF02769"/>
    </source>
</evidence>
<evidence type="ECO:0000256" key="7">
    <source>
        <dbReference type="ARBA" id="ARBA00022842"/>
    </source>
</evidence>
<dbReference type="Pfam" id="PF02769">
    <property type="entry name" value="AIRS_C"/>
    <property type="match status" value="1"/>
</dbReference>
<feature type="binding site" evidence="9">
    <location>
        <position position="224"/>
    </location>
    <ligand>
        <name>Mg(2+)</name>
        <dbReference type="ChEBI" id="CHEBI:18420"/>
    </ligand>
</feature>
<dbReference type="EMBL" id="JAVMBO010000017">
    <property type="protein sequence ID" value="MDS1311383.1"/>
    <property type="molecule type" value="Genomic_DNA"/>
</dbReference>
<evidence type="ECO:0000313" key="13">
    <source>
        <dbReference type="Proteomes" id="UP001267407"/>
    </source>
</evidence>
<dbReference type="SUPFAM" id="SSF56042">
    <property type="entry name" value="PurM C-terminal domain-like"/>
    <property type="match status" value="1"/>
</dbReference>
<dbReference type="CDD" id="cd02195">
    <property type="entry name" value="SelD"/>
    <property type="match status" value="1"/>
</dbReference>
<evidence type="ECO:0000256" key="4">
    <source>
        <dbReference type="ARBA" id="ARBA00022741"/>
    </source>
</evidence>
<evidence type="ECO:0000256" key="9">
    <source>
        <dbReference type="HAMAP-Rule" id="MF_00625"/>
    </source>
</evidence>